<dbReference type="CDD" id="cd00586">
    <property type="entry name" value="4HBT"/>
    <property type="match status" value="1"/>
</dbReference>
<dbReference type="PANTHER" id="PTHR31793">
    <property type="entry name" value="4-HYDROXYBENZOYL-COA THIOESTERASE FAMILY MEMBER"/>
    <property type="match status" value="1"/>
</dbReference>
<dbReference type="GO" id="GO:0047617">
    <property type="term" value="F:fatty acyl-CoA hydrolase activity"/>
    <property type="evidence" value="ECO:0007669"/>
    <property type="project" value="TreeGrafter"/>
</dbReference>
<evidence type="ECO:0000256" key="1">
    <source>
        <dbReference type="ARBA" id="ARBA00005953"/>
    </source>
</evidence>
<protein>
    <submittedName>
        <fullName evidence="3">Acyl-CoA thioesterase</fullName>
    </submittedName>
</protein>
<proteinExistence type="inferred from homology"/>
<dbReference type="OrthoDB" id="56956at2157"/>
<sequence>MEASFEHEVPVRYRDLDTYGHVNNVVYGTYCEEARVAYVEEVLELDELDEFTAVVASLELDFRSSVTELTAVDVGVSVVRMGESSFTMAYEIRQDGELVAEAETTQVFVDPETRESRPVPDAWRERVREFEGLDD</sequence>
<dbReference type="EMBL" id="CP065856">
    <property type="protein sequence ID" value="QPV62470.1"/>
    <property type="molecule type" value="Genomic_DNA"/>
</dbReference>
<keyword evidence="2" id="KW-0378">Hydrolase</keyword>
<dbReference type="PANTHER" id="PTHR31793:SF27">
    <property type="entry name" value="NOVEL THIOESTERASE SUPERFAMILY DOMAIN AND SAPOSIN A-TYPE DOMAIN CONTAINING PROTEIN (0610012H03RIK)"/>
    <property type="match status" value="1"/>
</dbReference>
<dbReference type="SUPFAM" id="SSF54637">
    <property type="entry name" value="Thioesterase/thiol ester dehydrase-isomerase"/>
    <property type="match status" value="1"/>
</dbReference>
<comment type="similarity">
    <text evidence="1">Belongs to the 4-hydroxybenzoyl-CoA thioesterase family.</text>
</comment>
<evidence type="ECO:0000256" key="2">
    <source>
        <dbReference type="ARBA" id="ARBA00022801"/>
    </source>
</evidence>
<keyword evidence="4" id="KW-1185">Reference proteome</keyword>
<dbReference type="AlphaFoldDB" id="A0A7T3FXF7"/>
<accession>A0A7T3FXF7</accession>
<dbReference type="InterPro" id="IPR029069">
    <property type="entry name" value="HotDog_dom_sf"/>
</dbReference>
<dbReference type="InterPro" id="IPR050563">
    <property type="entry name" value="4-hydroxybenzoyl-CoA_TE"/>
</dbReference>
<name>A0A7T3FXF7_9EURY</name>
<dbReference type="KEGG" id="hlt:I7X12_17315"/>
<dbReference type="Gene3D" id="3.10.129.10">
    <property type="entry name" value="Hotdog Thioesterase"/>
    <property type="match status" value="1"/>
</dbReference>
<dbReference type="Proteomes" id="UP000595001">
    <property type="component" value="Chromosome"/>
</dbReference>
<reference evidence="3 4" key="1">
    <citation type="submission" date="2020-12" db="EMBL/GenBank/DDBJ databases">
        <title>Halosimplex halophilum sp. nov. and Halosimplex salinum sp. nov., two new members of the genus Halosimplex.</title>
        <authorList>
            <person name="Cui H.L."/>
        </authorList>
    </citation>
    <scope>NUCLEOTIDE SEQUENCE [LARGE SCALE GENOMIC DNA]</scope>
    <source>
        <strain evidence="3 4">YGH94</strain>
    </source>
</reference>
<gene>
    <name evidence="3" type="ORF">I7X12_17315</name>
</gene>
<dbReference type="GeneID" id="60590290"/>
<evidence type="ECO:0000313" key="4">
    <source>
        <dbReference type="Proteomes" id="UP000595001"/>
    </source>
</evidence>
<dbReference type="RefSeq" id="WP_198061274.1">
    <property type="nucleotide sequence ID" value="NZ_CP065856.1"/>
</dbReference>
<dbReference type="Pfam" id="PF13279">
    <property type="entry name" value="4HBT_2"/>
    <property type="match status" value="1"/>
</dbReference>
<organism evidence="3 4">
    <name type="scientific">Halosimplex litoreum</name>
    <dbReference type="NCBI Taxonomy" id="1198301"/>
    <lineage>
        <taxon>Archaea</taxon>
        <taxon>Methanobacteriati</taxon>
        <taxon>Methanobacteriota</taxon>
        <taxon>Stenosarchaea group</taxon>
        <taxon>Halobacteria</taxon>
        <taxon>Halobacteriales</taxon>
        <taxon>Haloarculaceae</taxon>
        <taxon>Halosimplex</taxon>
    </lineage>
</organism>
<evidence type="ECO:0000313" key="3">
    <source>
        <dbReference type="EMBL" id="QPV62470.1"/>
    </source>
</evidence>